<dbReference type="PRINTS" id="PR00081">
    <property type="entry name" value="GDHRDH"/>
</dbReference>
<protein>
    <recommendedName>
        <fullName evidence="5">Short-chain dehydrogenase</fullName>
    </recommendedName>
</protein>
<dbReference type="InterPro" id="IPR051122">
    <property type="entry name" value="SDR_DHRS6-like"/>
</dbReference>
<dbReference type="PANTHER" id="PTHR43477:SF1">
    <property type="entry name" value="DIHYDROANTICAPSIN 7-DEHYDROGENASE"/>
    <property type="match status" value="1"/>
</dbReference>
<evidence type="ECO:0000256" key="2">
    <source>
        <dbReference type="ARBA" id="ARBA00023002"/>
    </source>
</evidence>
<dbReference type="PROSITE" id="PS00061">
    <property type="entry name" value="ADH_SHORT"/>
    <property type="match status" value="1"/>
</dbReference>
<dbReference type="EMBL" id="MFQE01000077">
    <property type="protein sequence ID" value="OGH69510.1"/>
    <property type="molecule type" value="Genomic_DNA"/>
</dbReference>
<organism evidence="3 4">
    <name type="scientific">Candidatus Magasanikbacteria bacterium RIFCSPHIGHO2_02_FULL_51_14</name>
    <dbReference type="NCBI Taxonomy" id="1798683"/>
    <lineage>
        <taxon>Bacteria</taxon>
        <taxon>Candidatus Magasanikiibacteriota</taxon>
    </lineage>
</organism>
<dbReference type="Proteomes" id="UP000177457">
    <property type="component" value="Unassembled WGS sequence"/>
</dbReference>
<evidence type="ECO:0000313" key="3">
    <source>
        <dbReference type="EMBL" id="OGH69510.1"/>
    </source>
</evidence>
<dbReference type="Pfam" id="PF00106">
    <property type="entry name" value="adh_short"/>
    <property type="match status" value="1"/>
</dbReference>
<dbReference type="InterPro" id="IPR036291">
    <property type="entry name" value="NAD(P)-bd_dom_sf"/>
</dbReference>
<dbReference type="SUPFAM" id="SSF51735">
    <property type="entry name" value="NAD(P)-binding Rossmann-fold domains"/>
    <property type="match status" value="1"/>
</dbReference>
<accession>A0A1F6MD78</accession>
<comment type="caution">
    <text evidence="3">The sequence shown here is derived from an EMBL/GenBank/DDBJ whole genome shotgun (WGS) entry which is preliminary data.</text>
</comment>
<gene>
    <name evidence="3" type="ORF">A3C90_00120</name>
</gene>
<dbReference type="InterPro" id="IPR002347">
    <property type="entry name" value="SDR_fam"/>
</dbReference>
<dbReference type="AlphaFoldDB" id="A0A1F6MD78"/>
<dbReference type="STRING" id="1798683.A3C90_00120"/>
<evidence type="ECO:0000256" key="1">
    <source>
        <dbReference type="ARBA" id="ARBA00006484"/>
    </source>
</evidence>
<reference evidence="3 4" key="1">
    <citation type="journal article" date="2016" name="Nat. Commun.">
        <title>Thousands of microbial genomes shed light on interconnected biogeochemical processes in an aquifer system.</title>
        <authorList>
            <person name="Anantharaman K."/>
            <person name="Brown C.T."/>
            <person name="Hug L.A."/>
            <person name="Sharon I."/>
            <person name="Castelle C.J."/>
            <person name="Probst A.J."/>
            <person name="Thomas B.C."/>
            <person name="Singh A."/>
            <person name="Wilkins M.J."/>
            <person name="Karaoz U."/>
            <person name="Brodie E.L."/>
            <person name="Williams K.H."/>
            <person name="Hubbard S.S."/>
            <person name="Banfield J.F."/>
        </authorList>
    </citation>
    <scope>NUCLEOTIDE SEQUENCE [LARGE SCALE GENOMIC DNA]</scope>
</reference>
<sequence length="177" mass="19370">MSLNPVLIFGSTGGIGMAITKTLLENNAHVCAVHHHPDGRLRLEKEMQSERISFHHMDLSNEESVAGEMAHICKEYRHIPAVVFSVSAPIVNKPILRSTWDDYATHINIQMKALVAIISAMKEQIQSGKKIRFVIVLSDVCIGAPPSGMSAYTAAKYALMGLAKSMAVEFSQYGCTV</sequence>
<keyword evidence="2" id="KW-0560">Oxidoreductase</keyword>
<evidence type="ECO:0008006" key="5">
    <source>
        <dbReference type="Google" id="ProtNLM"/>
    </source>
</evidence>
<name>A0A1F6MD78_9BACT</name>
<dbReference type="CDD" id="cd05233">
    <property type="entry name" value="SDR_c"/>
    <property type="match status" value="1"/>
</dbReference>
<dbReference type="PANTHER" id="PTHR43477">
    <property type="entry name" value="DIHYDROANTICAPSIN 7-DEHYDROGENASE"/>
    <property type="match status" value="1"/>
</dbReference>
<dbReference type="InterPro" id="IPR020904">
    <property type="entry name" value="Sc_DH/Rdtase_CS"/>
</dbReference>
<feature type="non-terminal residue" evidence="3">
    <location>
        <position position="177"/>
    </location>
</feature>
<dbReference type="Gene3D" id="3.40.50.720">
    <property type="entry name" value="NAD(P)-binding Rossmann-like Domain"/>
    <property type="match status" value="1"/>
</dbReference>
<comment type="similarity">
    <text evidence="1">Belongs to the short-chain dehydrogenases/reductases (SDR) family.</text>
</comment>
<evidence type="ECO:0000313" key="4">
    <source>
        <dbReference type="Proteomes" id="UP000177457"/>
    </source>
</evidence>
<proteinExistence type="inferred from homology"/>
<dbReference type="GO" id="GO:0016491">
    <property type="term" value="F:oxidoreductase activity"/>
    <property type="evidence" value="ECO:0007669"/>
    <property type="project" value="UniProtKB-KW"/>
</dbReference>